<sequence length="106" mass="11246">MASGLLPPLWAIGAPLRARGTWSCGNTGADRQRQGTCPRPGEESDLAALEQAHVTTADVALLGHVCKKLEEYNEFAQDEVTHLGKYAVATVYGEGERPSAVLAALL</sequence>
<accession>A0AAV7SKP0</accession>
<keyword evidence="2" id="KW-1185">Reference proteome</keyword>
<comment type="caution">
    <text evidence="1">The sequence shown here is derived from an EMBL/GenBank/DDBJ whole genome shotgun (WGS) entry which is preliminary data.</text>
</comment>
<protein>
    <submittedName>
        <fullName evidence="1">Uncharacterized protein</fullName>
    </submittedName>
</protein>
<dbReference type="Proteomes" id="UP001066276">
    <property type="component" value="Chromosome 4_2"/>
</dbReference>
<organism evidence="1 2">
    <name type="scientific">Pleurodeles waltl</name>
    <name type="common">Iberian ribbed newt</name>
    <dbReference type="NCBI Taxonomy" id="8319"/>
    <lineage>
        <taxon>Eukaryota</taxon>
        <taxon>Metazoa</taxon>
        <taxon>Chordata</taxon>
        <taxon>Craniata</taxon>
        <taxon>Vertebrata</taxon>
        <taxon>Euteleostomi</taxon>
        <taxon>Amphibia</taxon>
        <taxon>Batrachia</taxon>
        <taxon>Caudata</taxon>
        <taxon>Salamandroidea</taxon>
        <taxon>Salamandridae</taxon>
        <taxon>Pleurodelinae</taxon>
        <taxon>Pleurodeles</taxon>
    </lineage>
</organism>
<dbReference type="EMBL" id="JANPWB010000008">
    <property type="protein sequence ID" value="KAJ1164667.1"/>
    <property type="molecule type" value="Genomic_DNA"/>
</dbReference>
<proteinExistence type="predicted"/>
<gene>
    <name evidence="1" type="ORF">NDU88_005101</name>
</gene>
<dbReference type="AlphaFoldDB" id="A0AAV7SKP0"/>
<reference evidence="1" key="1">
    <citation type="journal article" date="2022" name="bioRxiv">
        <title>Sequencing and chromosome-scale assembly of the giantPleurodeles waltlgenome.</title>
        <authorList>
            <person name="Brown T."/>
            <person name="Elewa A."/>
            <person name="Iarovenko S."/>
            <person name="Subramanian E."/>
            <person name="Araus A.J."/>
            <person name="Petzold A."/>
            <person name="Susuki M."/>
            <person name="Suzuki K.-i.T."/>
            <person name="Hayashi T."/>
            <person name="Toyoda A."/>
            <person name="Oliveira C."/>
            <person name="Osipova E."/>
            <person name="Leigh N.D."/>
            <person name="Simon A."/>
            <person name="Yun M.H."/>
        </authorList>
    </citation>
    <scope>NUCLEOTIDE SEQUENCE</scope>
    <source>
        <strain evidence="1">20211129_DDA</strain>
        <tissue evidence="1">Liver</tissue>
    </source>
</reference>
<evidence type="ECO:0000313" key="2">
    <source>
        <dbReference type="Proteomes" id="UP001066276"/>
    </source>
</evidence>
<evidence type="ECO:0000313" key="1">
    <source>
        <dbReference type="EMBL" id="KAJ1164667.1"/>
    </source>
</evidence>
<name>A0AAV7SKP0_PLEWA</name>